<evidence type="ECO:0000256" key="2">
    <source>
        <dbReference type="SAM" id="Phobius"/>
    </source>
</evidence>
<dbReference type="Proteomes" id="UP000023152">
    <property type="component" value="Unassembled WGS sequence"/>
</dbReference>
<keyword evidence="2" id="KW-0472">Membrane</keyword>
<keyword evidence="4" id="KW-1185">Reference proteome</keyword>
<proteinExistence type="predicted"/>
<name>X6P841_RETFI</name>
<feature type="coiled-coil region" evidence="1">
    <location>
        <begin position="67"/>
        <end position="94"/>
    </location>
</feature>
<keyword evidence="1" id="KW-0175">Coiled coil</keyword>
<dbReference type="AlphaFoldDB" id="X6P841"/>
<evidence type="ECO:0000313" key="4">
    <source>
        <dbReference type="Proteomes" id="UP000023152"/>
    </source>
</evidence>
<organism evidence="3 4">
    <name type="scientific">Reticulomyxa filosa</name>
    <dbReference type="NCBI Taxonomy" id="46433"/>
    <lineage>
        <taxon>Eukaryota</taxon>
        <taxon>Sar</taxon>
        <taxon>Rhizaria</taxon>
        <taxon>Retaria</taxon>
        <taxon>Foraminifera</taxon>
        <taxon>Monothalamids</taxon>
        <taxon>Reticulomyxidae</taxon>
        <taxon>Reticulomyxa</taxon>
    </lineage>
</organism>
<reference evidence="3 4" key="1">
    <citation type="journal article" date="2013" name="Curr. Biol.">
        <title>The Genome of the Foraminiferan Reticulomyxa filosa.</title>
        <authorList>
            <person name="Glockner G."/>
            <person name="Hulsmann N."/>
            <person name="Schleicher M."/>
            <person name="Noegel A.A."/>
            <person name="Eichinger L."/>
            <person name="Gallinger C."/>
            <person name="Pawlowski J."/>
            <person name="Sierra R."/>
            <person name="Euteneuer U."/>
            <person name="Pillet L."/>
            <person name="Moustafa A."/>
            <person name="Platzer M."/>
            <person name="Groth M."/>
            <person name="Szafranski K."/>
            <person name="Schliwa M."/>
        </authorList>
    </citation>
    <scope>NUCLEOTIDE SEQUENCE [LARGE SCALE GENOMIC DNA]</scope>
</reference>
<comment type="caution">
    <text evidence="3">The sequence shown here is derived from an EMBL/GenBank/DDBJ whole genome shotgun (WGS) entry which is preliminary data.</text>
</comment>
<evidence type="ECO:0000313" key="3">
    <source>
        <dbReference type="EMBL" id="ETO34705.1"/>
    </source>
</evidence>
<evidence type="ECO:0000256" key="1">
    <source>
        <dbReference type="SAM" id="Coils"/>
    </source>
</evidence>
<protein>
    <submittedName>
        <fullName evidence="3">Uncharacterized protein</fullName>
    </submittedName>
</protein>
<dbReference type="EMBL" id="ASPP01002342">
    <property type="protein sequence ID" value="ETO34705.1"/>
    <property type="molecule type" value="Genomic_DNA"/>
</dbReference>
<keyword evidence="2" id="KW-0812">Transmembrane</keyword>
<accession>X6P841</accession>
<keyword evidence="2" id="KW-1133">Transmembrane helix</keyword>
<feature type="transmembrane region" description="Helical" evidence="2">
    <location>
        <begin position="295"/>
        <end position="313"/>
    </location>
</feature>
<sequence length="314" mass="36924">MDVDNAPKDFKGVIKKQKLIQQEIYEKYLEKIKLKISNSKLYKIDILIQKQQKKQQMIAINQIQEFNNKVLKGCNELNNKLQKLMEEKQNWIEKEWSELEKKWNEWNLQEKEKVTEIISTANSKASDYIPYFKIADNNGQYITSNRELRIAFKTKPVLFFIHFIQNNDNDEEKYPENEKKENEFNNIVKCKTHEMVSEMINNKQQGIVVVATNINQLSKLNHQLPQYDVPFSMMIKSNQYMKKRLIFGVYSVSSFHSKKIIFDNITIDGCVYAVDCIIDGFGNYHITQQFIFTNPSIFVVISVLISLLVLGLLI</sequence>
<gene>
    <name evidence="3" type="ORF">RFI_02385</name>
</gene>